<proteinExistence type="predicted"/>
<sequence length="116" mass="13070">MGRRRGYVELLLIKTPWCSYSPFNDALGPVSSVRGVLELQHASQLKNRSVGDRQPRFHHPQVFRRSKSSGREMHAPGLSLHTANAANFLSPTPPISSIPRRAFHLLEIGDCSLRNW</sequence>
<dbReference type="EMBL" id="CAKXAJ010026474">
    <property type="protein sequence ID" value="CAH2268816.1"/>
    <property type="molecule type" value="Genomic_DNA"/>
</dbReference>
<reference evidence="2" key="1">
    <citation type="submission" date="2022-03" db="EMBL/GenBank/DDBJ databases">
        <authorList>
            <person name="Lindestad O."/>
        </authorList>
    </citation>
    <scope>NUCLEOTIDE SEQUENCE</scope>
</reference>
<dbReference type="AlphaFoldDB" id="A0A8S4SQ53"/>
<organism evidence="2 3">
    <name type="scientific">Pararge aegeria aegeria</name>
    <dbReference type="NCBI Taxonomy" id="348720"/>
    <lineage>
        <taxon>Eukaryota</taxon>
        <taxon>Metazoa</taxon>
        <taxon>Ecdysozoa</taxon>
        <taxon>Arthropoda</taxon>
        <taxon>Hexapoda</taxon>
        <taxon>Insecta</taxon>
        <taxon>Pterygota</taxon>
        <taxon>Neoptera</taxon>
        <taxon>Endopterygota</taxon>
        <taxon>Lepidoptera</taxon>
        <taxon>Glossata</taxon>
        <taxon>Ditrysia</taxon>
        <taxon>Papilionoidea</taxon>
        <taxon>Nymphalidae</taxon>
        <taxon>Satyrinae</taxon>
        <taxon>Satyrini</taxon>
        <taxon>Parargina</taxon>
        <taxon>Pararge</taxon>
    </lineage>
</organism>
<accession>A0A8S4SQ53</accession>
<feature type="compositionally biased region" description="Basic residues" evidence="1">
    <location>
        <begin position="56"/>
        <end position="68"/>
    </location>
</feature>
<comment type="caution">
    <text evidence="2">The sequence shown here is derived from an EMBL/GenBank/DDBJ whole genome shotgun (WGS) entry which is preliminary data.</text>
</comment>
<keyword evidence="3" id="KW-1185">Reference proteome</keyword>
<protein>
    <submittedName>
        <fullName evidence="2">Jg8991 protein</fullName>
    </submittedName>
</protein>
<evidence type="ECO:0000256" key="1">
    <source>
        <dbReference type="SAM" id="MobiDB-lite"/>
    </source>
</evidence>
<evidence type="ECO:0000313" key="2">
    <source>
        <dbReference type="EMBL" id="CAH2268816.1"/>
    </source>
</evidence>
<feature type="region of interest" description="Disordered" evidence="1">
    <location>
        <begin position="45"/>
        <end position="75"/>
    </location>
</feature>
<dbReference type="Proteomes" id="UP000838756">
    <property type="component" value="Unassembled WGS sequence"/>
</dbReference>
<evidence type="ECO:0000313" key="3">
    <source>
        <dbReference type="Proteomes" id="UP000838756"/>
    </source>
</evidence>
<gene>
    <name evidence="2" type="primary">jg8991</name>
    <name evidence="2" type="ORF">PAEG_LOCUS27128</name>
</gene>
<name>A0A8S4SQ53_9NEOP</name>